<dbReference type="GO" id="GO:0005886">
    <property type="term" value="C:plasma membrane"/>
    <property type="evidence" value="ECO:0007669"/>
    <property type="project" value="UniProtKB-SubCell"/>
</dbReference>
<dbReference type="Gene3D" id="3.40.50.300">
    <property type="entry name" value="P-loop containing nucleotide triphosphate hydrolases"/>
    <property type="match status" value="1"/>
</dbReference>
<evidence type="ECO:0000256" key="3">
    <source>
        <dbReference type="ARBA" id="ARBA00022475"/>
    </source>
</evidence>
<accession>A0A7Y6IS05</accession>
<evidence type="ECO:0000256" key="10">
    <source>
        <dbReference type="ARBA" id="ARBA00023455"/>
    </source>
</evidence>
<dbReference type="GO" id="GO:0005524">
    <property type="term" value="F:ATP binding"/>
    <property type="evidence" value="ECO:0007669"/>
    <property type="project" value="UniProtKB-KW"/>
</dbReference>
<comment type="similarity">
    <text evidence="10">Belongs to the ABC transporter superfamily. Siderophore-Fe(3+) uptake transporter (SIUT) (TC 3.A.1.21) family.</text>
</comment>
<keyword evidence="2" id="KW-0813">Transport</keyword>
<dbReference type="GO" id="GO:0015421">
    <property type="term" value="F:ABC-type oligopeptide transporter activity"/>
    <property type="evidence" value="ECO:0007669"/>
    <property type="project" value="TreeGrafter"/>
</dbReference>
<feature type="transmembrane region" description="Helical" evidence="12">
    <location>
        <begin position="86"/>
        <end position="107"/>
    </location>
</feature>
<keyword evidence="16" id="KW-1185">Reference proteome</keyword>
<keyword evidence="7 15" id="KW-0067">ATP-binding</keyword>
<evidence type="ECO:0000256" key="7">
    <source>
        <dbReference type="ARBA" id="ARBA00022840"/>
    </source>
</evidence>
<keyword evidence="9 12" id="KW-0472">Membrane</keyword>
<reference evidence="15 16" key="1">
    <citation type="submission" date="2020-06" db="EMBL/GenBank/DDBJ databases">
        <authorList>
            <person name="Chanama M."/>
        </authorList>
    </citation>
    <scope>NUCLEOTIDE SEQUENCE [LARGE SCALE GENOMIC DNA]</scope>
    <source>
        <strain evidence="15 16">TBRC6557</strain>
    </source>
</reference>
<dbReference type="SUPFAM" id="SSF52540">
    <property type="entry name" value="P-loop containing nucleoside triphosphate hydrolases"/>
    <property type="match status" value="1"/>
</dbReference>
<dbReference type="InterPro" id="IPR011527">
    <property type="entry name" value="ABC1_TM_dom"/>
</dbReference>
<comment type="subcellular location">
    <subcellularLocation>
        <location evidence="1">Cell inner membrane</location>
        <topology evidence="1">Multi-pass membrane protein</topology>
    </subcellularLocation>
</comment>
<dbReference type="Pfam" id="PF00005">
    <property type="entry name" value="ABC_tran"/>
    <property type="match status" value="1"/>
</dbReference>
<dbReference type="SMART" id="SM00382">
    <property type="entry name" value="AAA"/>
    <property type="match status" value="1"/>
</dbReference>
<dbReference type="PROSITE" id="PS50893">
    <property type="entry name" value="ABC_TRANSPORTER_2"/>
    <property type="match status" value="1"/>
</dbReference>
<evidence type="ECO:0000256" key="2">
    <source>
        <dbReference type="ARBA" id="ARBA00022448"/>
    </source>
</evidence>
<feature type="transmembrane region" description="Helical" evidence="12">
    <location>
        <begin position="276"/>
        <end position="297"/>
    </location>
</feature>
<evidence type="ECO:0000256" key="9">
    <source>
        <dbReference type="ARBA" id="ARBA00023136"/>
    </source>
</evidence>
<dbReference type="SUPFAM" id="SSF90123">
    <property type="entry name" value="ABC transporter transmembrane region"/>
    <property type="match status" value="1"/>
</dbReference>
<dbReference type="PANTHER" id="PTHR43394:SF1">
    <property type="entry name" value="ATP-BINDING CASSETTE SUB-FAMILY B MEMBER 10, MITOCHONDRIAL"/>
    <property type="match status" value="1"/>
</dbReference>
<keyword evidence="5 12" id="KW-0812">Transmembrane</keyword>
<dbReference type="InterPro" id="IPR039421">
    <property type="entry name" value="Type_1_exporter"/>
</dbReference>
<evidence type="ECO:0000256" key="11">
    <source>
        <dbReference type="SAM" id="MobiDB-lite"/>
    </source>
</evidence>
<name>A0A7Y6IS05_9ACTN</name>
<evidence type="ECO:0000256" key="12">
    <source>
        <dbReference type="SAM" id="Phobius"/>
    </source>
</evidence>
<evidence type="ECO:0000313" key="15">
    <source>
        <dbReference type="EMBL" id="NUW43361.1"/>
    </source>
</evidence>
<dbReference type="FunFam" id="3.40.50.300:FF:000221">
    <property type="entry name" value="Multidrug ABC transporter ATP-binding protein"/>
    <property type="match status" value="1"/>
</dbReference>
<feature type="transmembrane region" description="Helical" evidence="12">
    <location>
        <begin position="189"/>
        <end position="208"/>
    </location>
</feature>
<evidence type="ECO:0000256" key="4">
    <source>
        <dbReference type="ARBA" id="ARBA00022519"/>
    </source>
</evidence>
<evidence type="ECO:0000256" key="8">
    <source>
        <dbReference type="ARBA" id="ARBA00022989"/>
    </source>
</evidence>
<evidence type="ECO:0000259" key="13">
    <source>
        <dbReference type="PROSITE" id="PS50893"/>
    </source>
</evidence>
<keyword evidence="3" id="KW-1003">Cell membrane</keyword>
<dbReference type="EMBL" id="JABWGO010000006">
    <property type="protein sequence ID" value="NUW43361.1"/>
    <property type="molecule type" value="Genomic_DNA"/>
</dbReference>
<dbReference type="AlphaFoldDB" id="A0A7Y6IS05"/>
<dbReference type="InterPro" id="IPR027417">
    <property type="entry name" value="P-loop_NTPase"/>
</dbReference>
<protein>
    <submittedName>
        <fullName evidence="15">ABC transporter ATP-binding protein</fullName>
    </submittedName>
</protein>
<dbReference type="InterPro" id="IPR003439">
    <property type="entry name" value="ABC_transporter-like_ATP-bd"/>
</dbReference>
<feature type="transmembrane region" description="Helical" evidence="12">
    <location>
        <begin position="309"/>
        <end position="330"/>
    </location>
</feature>
<dbReference type="RefSeq" id="WP_175602883.1">
    <property type="nucleotide sequence ID" value="NZ_JABWGO010000006.1"/>
</dbReference>
<dbReference type="PROSITE" id="PS50929">
    <property type="entry name" value="ABC_TM1F"/>
    <property type="match status" value="1"/>
</dbReference>
<evidence type="ECO:0000259" key="14">
    <source>
        <dbReference type="PROSITE" id="PS50929"/>
    </source>
</evidence>
<keyword evidence="6" id="KW-0547">Nucleotide-binding</keyword>
<evidence type="ECO:0000313" key="16">
    <source>
        <dbReference type="Proteomes" id="UP000546126"/>
    </source>
</evidence>
<keyword evidence="4" id="KW-0997">Cell inner membrane</keyword>
<feature type="domain" description="ABC transmembrane type-1" evidence="14">
    <location>
        <begin position="53"/>
        <end position="335"/>
    </location>
</feature>
<gene>
    <name evidence="15" type="ORF">HT134_24980</name>
</gene>
<feature type="transmembrane region" description="Helical" evidence="12">
    <location>
        <begin position="161"/>
        <end position="183"/>
    </location>
</feature>
<dbReference type="GO" id="GO:0016887">
    <property type="term" value="F:ATP hydrolysis activity"/>
    <property type="evidence" value="ECO:0007669"/>
    <property type="project" value="InterPro"/>
</dbReference>
<feature type="domain" description="ABC transporter" evidence="13">
    <location>
        <begin position="369"/>
        <end position="619"/>
    </location>
</feature>
<dbReference type="Proteomes" id="UP000546126">
    <property type="component" value="Unassembled WGS sequence"/>
</dbReference>
<evidence type="ECO:0000256" key="6">
    <source>
        <dbReference type="ARBA" id="ARBA00022741"/>
    </source>
</evidence>
<proteinExistence type="inferred from homology"/>
<organism evidence="15 16">
    <name type="scientific">Nonomuraea rhodomycinica</name>
    <dbReference type="NCBI Taxonomy" id="1712872"/>
    <lineage>
        <taxon>Bacteria</taxon>
        <taxon>Bacillati</taxon>
        <taxon>Actinomycetota</taxon>
        <taxon>Actinomycetes</taxon>
        <taxon>Streptosporangiales</taxon>
        <taxon>Streptosporangiaceae</taxon>
        <taxon>Nonomuraea</taxon>
    </lineage>
</organism>
<evidence type="ECO:0000256" key="1">
    <source>
        <dbReference type="ARBA" id="ARBA00004429"/>
    </source>
</evidence>
<dbReference type="InterPro" id="IPR036640">
    <property type="entry name" value="ABC1_TM_sf"/>
</dbReference>
<sequence length="639" mass="67669">MQPEAAEELSGLPRATTQDEGAPALPRTGLGASLAEIVRISAQAAPGMMTVHAFVVVVQGLAPVASAWAMKLLVDGIPDPAVAPAALAWRVGLFGALAVATAGLPHLSQYLGDCLGRAFAVRAAADLFSATLRFAGLARFEDPGVLDRLRLGQQAADAGQTLVTGGFMAVQSMISLIGFAAALWVVSPVMTLVAAVAAVPGLVVQVRLSRRRNAMMMHMSPHERRQIFYGGLLADGQAAKEIRLFGIGGWLRDRLLGELTLVNEERRRMDGRELRAEGLLGALGAVVSAGGLAWATFAARAGALSVGDVSMFAVAVASTFGGAATLISTASRVYSGLLMFGHHVAIVRAAPDLPVPAVPTPVRPLAGGLELHDVWFRYSPDHPWILRGVSLRIPHGATVGVVGANGAGKSTLVKLLLRFYDPQQGSITWDGVDLRDMDPAALRERISGVFQDHMTYDLTARENVGLGSLDALQDLDRIRVAARRAGIDDVLSALPRGYETQLSRMFTSEADKEDPETGVVLSGGQWQRTALARAFLRADRDLMILDEPSSGLDPESEADVHSRMRAHRAGRTSLLISHRLNTVRDADLIVVLRDGVVAEQGTHDQLMAAGGTYAHLFRLQSAGYTDAAGGAALTVEGSR</sequence>
<keyword evidence="8 12" id="KW-1133">Transmembrane helix</keyword>
<dbReference type="InterPro" id="IPR003593">
    <property type="entry name" value="AAA+_ATPase"/>
</dbReference>
<feature type="transmembrane region" description="Helical" evidence="12">
    <location>
        <begin position="51"/>
        <end position="74"/>
    </location>
</feature>
<evidence type="ECO:0000256" key="5">
    <source>
        <dbReference type="ARBA" id="ARBA00022692"/>
    </source>
</evidence>
<dbReference type="PANTHER" id="PTHR43394">
    <property type="entry name" value="ATP-DEPENDENT PERMEASE MDL1, MITOCHONDRIAL"/>
    <property type="match status" value="1"/>
</dbReference>
<feature type="region of interest" description="Disordered" evidence="11">
    <location>
        <begin position="1"/>
        <end position="25"/>
    </location>
</feature>
<dbReference type="Gene3D" id="1.20.1560.10">
    <property type="entry name" value="ABC transporter type 1, transmembrane domain"/>
    <property type="match status" value="1"/>
</dbReference>
<comment type="caution">
    <text evidence="15">The sequence shown here is derived from an EMBL/GenBank/DDBJ whole genome shotgun (WGS) entry which is preliminary data.</text>
</comment>